<evidence type="ECO:0000256" key="3">
    <source>
        <dbReference type="ARBA" id="ARBA00022692"/>
    </source>
</evidence>
<gene>
    <name evidence="10" type="ORF">K0B96_01980</name>
</gene>
<dbReference type="InterPro" id="IPR025857">
    <property type="entry name" value="MacB_PCD"/>
</dbReference>
<feature type="transmembrane region" description="Helical" evidence="7">
    <location>
        <begin position="289"/>
        <end position="314"/>
    </location>
</feature>
<comment type="similarity">
    <text evidence="6">Belongs to the ABC-4 integral membrane protein family.</text>
</comment>
<evidence type="ECO:0000256" key="7">
    <source>
        <dbReference type="SAM" id="Phobius"/>
    </source>
</evidence>
<evidence type="ECO:0000256" key="4">
    <source>
        <dbReference type="ARBA" id="ARBA00022989"/>
    </source>
</evidence>
<name>A0A8F9TUN1_9BACT</name>
<keyword evidence="11" id="KW-1185">Reference proteome</keyword>
<dbReference type="PANTHER" id="PTHR30572">
    <property type="entry name" value="MEMBRANE COMPONENT OF TRANSPORTER-RELATED"/>
    <property type="match status" value="1"/>
</dbReference>
<dbReference type="GO" id="GO:0005886">
    <property type="term" value="C:plasma membrane"/>
    <property type="evidence" value="ECO:0007669"/>
    <property type="project" value="UniProtKB-SubCell"/>
</dbReference>
<keyword evidence="2" id="KW-1003">Cell membrane</keyword>
<dbReference type="InterPro" id="IPR003838">
    <property type="entry name" value="ABC3_permease_C"/>
</dbReference>
<feature type="transmembrane region" description="Helical" evidence="7">
    <location>
        <begin position="378"/>
        <end position="399"/>
    </location>
</feature>
<protein>
    <submittedName>
        <fullName evidence="10">ABC transporter permease</fullName>
    </submittedName>
</protein>
<dbReference type="KEGG" id="ole:K0B96_01980"/>
<feature type="transmembrane region" description="Helical" evidence="7">
    <location>
        <begin position="334"/>
        <end position="358"/>
    </location>
</feature>
<dbReference type="GO" id="GO:0022857">
    <property type="term" value="F:transmembrane transporter activity"/>
    <property type="evidence" value="ECO:0007669"/>
    <property type="project" value="TreeGrafter"/>
</dbReference>
<accession>A0A8F9TUN1</accession>
<dbReference type="AlphaFoldDB" id="A0A8F9TUN1"/>
<evidence type="ECO:0000256" key="2">
    <source>
        <dbReference type="ARBA" id="ARBA00022475"/>
    </source>
</evidence>
<sequence length="413" mass="44249">MLFGEILRMAFRSLGANKLRSILTMAGITIGVFSVIGVMTTVSALRGSIETGLSFLGTNMFQFAKWPTGISSGGQDRRKYQMRRDITLDEAQRYMKLMEGTSDVICLKVFNQDGSAQAVYENRKTTPGLTFGGSNEHFITANQYSIETGRNLTAGDVDLGRPVVIIGQTIVQKLFPTESPLGKVIKISGRTYTVIGTFAPKGSAFGQSQDDILIVPITRYLSDFGSEGVTVNIATQAPSQTMYNETIDKAITAMRIVRGLQPEDENDFELYSNDSLIAAFAKIADAVRAGALVISAIALLAAGVGIMNIMLVSVTERTKEIGIRKSIGARKKSVLTQFLVESVVISLAGGLAGILLGICVGNGVAVLLKASIVFPWDWAAIGLAVCSGIGVGFGFYPAWKAASLDPIEALRYE</sequence>
<dbReference type="EMBL" id="CP080507">
    <property type="protein sequence ID" value="QYM79411.1"/>
    <property type="molecule type" value="Genomic_DNA"/>
</dbReference>
<dbReference type="Pfam" id="PF12704">
    <property type="entry name" value="MacB_PCD"/>
    <property type="match status" value="1"/>
</dbReference>
<reference evidence="10" key="1">
    <citation type="submission" date="2021-08" db="EMBL/GenBank/DDBJ databases">
        <title>Genome of a novel bacterium of the phylum Verrucomicrobia, Oleiharenicola sp. KSB-15.</title>
        <authorList>
            <person name="Chung J.-H."/>
            <person name="Ahn J.-H."/>
            <person name="Yoon Y."/>
            <person name="Kim D.-Y."/>
            <person name="An S.-H."/>
            <person name="Park I."/>
            <person name="Yeon J."/>
        </authorList>
    </citation>
    <scope>NUCLEOTIDE SEQUENCE</scope>
    <source>
        <strain evidence="10">KSB-15</strain>
    </source>
</reference>
<feature type="domain" description="MacB-like periplasmic core" evidence="9">
    <location>
        <begin position="21"/>
        <end position="241"/>
    </location>
</feature>
<evidence type="ECO:0000256" key="6">
    <source>
        <dbReference type="ARBA" id="ARBA00038076"/>
    </source>
</evidence>
<feature type="transmembrane region" description="Helical" evidence="7">
    <location>
        <begin position="21"/>
        <end position="45"/>
    </location>
</feature>
<keyword evidence="3 7" id="KW-0812">Transmembrane</keyword>
<keyword evidence="4 7" id="KW-1133">Transmembrane helix</keyword>
<proteinExistence type="inferred from homology"/>
<evidence type="ECO:0000259" key="9">
    <source>
        <dbReference type="Pfam" id="PF12704"/>
    </source>
</evidence>
<dbReference type="Pfam" id="PF02687">
    <property type="entry name" value="FtsX"/>
    <property type="match status" value="1"/>
</dbReference>
<organism evidence="10 11">
    <name type="scientific">Horticoccus luteus</name>
    <dbReference type="NCBI Taxonomy" id="2862869"/>
    <lineage>
        <taxon>Bacteria</taxon>
        <taxon>Pseudomonadati</taxon>
        <taxon>Verrucomicrobiota</taxon>
        <taxon>Opitutia</taxon>
        <taxon>Opitutales</taxon>
        <taxon>Opitutaceae</taxon>
        <taxon>Horticoccus</taxon>
    </lineage>
</organism>
<evidence type="ECO:0000256" key="1">
    <source>
        <dbReference type="ARBA" id="ARBA00004651"/>
    </source>
</evidence>
<comment type="subcellular location">
    <subcellularLocation>
        <location evidence="1">Cell membrane</location>
        <topology evidence="1">Multi-pass membrane protein</topology>
    </subcellularLocation>
</comment>
<evidence type="ECO:0000313" key="10">
    <source>
        <dbReference type="EMBL" id="QYM79411.1"/>
    </source>
</evidence>
<dbReference type="PANTHER" id="PTHR30572:SF4">
    <property type="entry name" value="ABC TRANSPORTER PERMEASE YTRF"/>
    <property type="match status" value="1"/>
</dbReference>
<dbReference type="Proteomes" id="UP000825051">
    <property type="component" value="Chromosome"/>
</dbReference>
<evidence type="ECO:0000259" key="8">
    <source>
        <dbReference type="Pfam" id="PF02687"/>
    </source>
</evidence>
<keyword evidence="5 7" id="KW-0472">Membrane</keyword>
<evidence type="ECO:0000313" key="11">
    <source>
        <dbReference type="Proteomes" id="UP000825051"/>
    </source>
</evidence>
<evidence type="ECO:0000256" key="5">
    <source>
        <dbReference type="ARBA" id="ARBA00023136"/>
    </source>
</evidence>
<dbReference type="InterPro" id="IPR050250">
    <property type="entry name" value="Macrolide_Exporter_MacB"/>
</dbReference>
<feature type="domain" description="ABC3 transporter permease C-terminal" evidence="8">
    <location>
        <begin position="293"/>
        <end position="406"/>
    </location>
</feature>